<proteinExistence type="predicted"/>
<feature type="non-terminal residue" evidence="1">
    <location>
        <position position="1"/>
    </location>
</feature>
<dbReference type="EMBL" id="FN658204">
    <property type="protein sequence ID" value="CBY43414.1"/>
    <property type="molecule type" value="Genomic_DNA"/>
</dbReference>
<dbReference type="Proteomes" id="UP000011014">
    <property type="component" value="Unassembled WGS sequence"/>
</dbReference>
<organism evidence="1">
    <name type="scientific">Oikopleura dioica</name>
    <name type="common">Tunicate</name>
    <dbReference type="NCBI Taxonomy" id="34765"/>
    <lineage>
        <taxon>Eukaryota</taxon>
        <taxon>Metazoa</taxon>
        <taxon>Chordata</taxon>
        <taxon>Tunicata</taxon>
        <taxon>Appendicularia</taxon>
        <taxon>Copelata</taxon>
        <taxon>Oikopleuridae</taxon>
        <taxon>Oikopleura</taxon>
    </lineage>
</organism>
<evidence type="ECO:0000313" key="1">
    <source>
        <dbReference type="EMBL" id="CBY43414.1"/>
    </source>
</evidence>
<sequence>ACSSTAPASDSQFLNVCPNVENQCCFK</sequence>
<accession>E4Z6T6</accession>
<name>E4Z6T6_OIKDI</name>
<protein>
    <submittedName>
        <fullName evidence="1">Uncharacterized protein</fullName>
    </submittedName>
</protein>
<dbReference type="AlphaFoldDB" id="E4Z6T6"/>
<reference evidence="1" key="1">
    <citation type="journal article" date="2010" name="Science">
        <title>Plasticity of animal genome architecture unmasked by rapid evolution of a pelagic tunicate.</title>
        <authorList>
            <person name="Denoeud F."/>
            <person name="Henriet S."/>
            <person name="Mungpakdee S."/>
            <person name="Aury J.M."/>
            <person name="Da Silva C."/>
            <person name="Brinkmann H."/>
            <person name="Mikhaleva J."/>
            <person name="Olsen L.C."/>
            <person name="Jubin C."/>
            <person name="Canestro C."/>
            <person name="Bouquet J.M."/>
            <person name="Danks G."/>
            <person name="Poulain J."/>
            <person name="Campsteijn C."/>
            <person name="Adamski M."/>
            <person name="Cross I."/>
            <person name="Yadetie F."/>
            <person name="Muffato M."/>
            <person name="Louis A."/>
            <person name="Butcher S."/>
            <person name="Tsagkogeorga G."/>
            <person name="Konrad A."/>
            <person name="Singh S."/>
            <person name="Jensen M.F."/>
            <person name="Cong E.H."/>
            <person name="Eikeseth-Otteraa H."/>
            <person name="Noel B."/>
            <person name="Anthouard V."/>
            <person name="Porcel B.M."/>
            <person name="Kachouri-Lafond R."/>
            <person name="Nishino A."/>
            <person name="Ugolini M."/>
            <person name="Chourrout P."/>
            <person name="Nishida H."/>
            <person name="Aasland R."/>
            <person name="Huzurbazar S."/>
            <person name="Westhof E."/>
            <person name="Delsuc F."/>
            <person name="Lehrach H."/>
            <person name="Reinhardt R."/>
            <person name="Weissenbach J."/>
            <person name="Roy S.W."/>
            <person name="Artiguenave F."/>
            <person name="Postlethwait J.H."/>
            <person name="Manak J.R."/>
            <person name="Thompson E.M."/>
            <person name="Jaillon O."/>
            <person name="Du Pasquier L."/>
            <person name="Boudinot P."/>
            <person name="Liberles D.A."/>
            <person name="Volff J.N."/>
            <person name="Philippe H."/>
            <person name="Lenhard B."/>
            <person name="Roest Crollius H."/>
            <person name="Wincker P."/>
            <person name="Chourrout D."/>
        </authorList>
    </citation>
    <scope>NUCLEOTIDE SEQUENCE [LARGE SCALE GENOMIC DNA]</scope>
</reference>
<gene>
    <name evidence="1" type="ORF">GSOID_T00028011001</name>
</gene>